<feature type="active site" evidence="8">
    <location>
        <position position="878"/>
    </location>
</feature>
<evidence type="ECO:0000259" key="10">
    <source>
        <dbReference type="PROSITE" id="PS51038"/>
    </source>
</evidence>
<evidence type="ECO:0000256" key="2">
    <source>
        <dbReference type="ARBA" id="ARBA00011975"/>
    </source>
</evidence>
<keyword evidence="6" id="KW-0238">DNA-binding</keyword>
<dbReference type="PANTHER" id="PTHR10629:SF54">
    <property type="entry name" value="DNA METHYLTRANSFERASE DIM-2"/>
    <property type="match status" value="1"/>
</dbReference>
<dbReference type="InterPro" id="IPR001525">
    <property type="entry name" value="C5_MeTfrase"/>
</dbReference>
<evidence type="ECO:0000313" key="12">
    <source>
        <dbReference type="Proteomes" id="UP001390339"/>
    </source>
</evidence>
<evidence type="ECO:0000256" key="4">
    <source>
        <dbReference type="ARBA" id="ARBA00022679"/>
    </source>
</evidence>
<name>A0ABR2J818_9PEZI</name>
<feature type="region of interest" description="Disordered" evidence="9">
    <location>
        <begin position="101"/>
        <end position="122"/>
    </location>
</feature>
<dbReference type="InterPro" id="IPR043151">
    <property type="entry name" value="BAH_sf"/>
</dbReference>
<dbReference type="Pfam" id="PF25423">
    <property type="entry name" value="DUF7893"/>
    <property type="match status" value="1"/>
</dbReference>
<feature type="region of interest" description="Disordered" evidence="9">
    <location>
        <begin position="1261"/>
        <end position="1310"/>
    </location>
</feature>
<dbReference type="EC" id="2.1.1.37" evidence="2"/>
<dbReference type="PROSITE" id="PS51038">
    <property type="entry name" value="BAH"/>
    <property type="match status" value="2"/>
</dbReference>
<dbReference type="InterPro" id="IPR057215">
    <property type="entry name" value="DUF7893"/>
</dbReference>
<feature type="compositionally biased region" description="Acidic residues" evidence="9">
    <location>
        <begin position="404"/>
        <end position="413"/>
    </location>
</feature>
<feature type="domain" description="BAH" evidence="10">
    <location>
        <begin position="648"/>
        <end position="771"/>
    </location>
</feature>
<dbReference type="InterPro" id="IPR050390">
    <property type="entry name" value="C5-Methyltransferase"/>
</dbReference>
<keyword evidence="7" id="KW-0539">Nucleus</keyword>
<feature type="compositionally biased region" description="Basic and acidic residues" evidence="9">
    <location>
        <begin position="415"/>
        <end position="429"/>
    </location>
</feature>
<dbReference type="Gene3D" id="3.40.50.150">
    <property type="entry name" value="Vaccinia Virus protein VP39"/>
    <property type="match status" value="1"/>
</dbReference>
<dbReference type="PROSITE" id="PS51679">
    <property type="entry name" value="SAM_MT_C5"/>
    <property type="match status" value="1"/>
</dbReference>
<feature type="domain" description="BAH" evidence="10">
    <location>
        <begin position="503"/>
        <end position="631"/>
    </location>
</feature>
<dbReference type="GO" id="GO:0032259">
    <property type="term" value="P:methylation"/>
    <property type="evidence" value="ECO:0007669"/>
    <property type="project" value="UniProtKB-KW"/>
</dbReference>
<feature type="region of interest" description="Disordered" evidence="9">
    <location>
        <begin position="1205"/>
        <end position="1227"/>
    </location>
</feature>
<dbReference type="PRINTS" id="PR00105">
    <property type="entry name" value="C5METTRFRASE"/>
</dbReference>
<evidence type="ECO:0000256" key="3">
    <source>
        <dbReference type="ARBA" id="ARBA00022603"/>
    </source>
</evidence>
<accession>A0ABR2J818</accession>
<evidence type="ECO:0000256" key="5">
    <source>
        <dbReference type="ARBA" id="ARBA00022691"/>
    </source>
</evidence>
<gene>
    <name evidence="11" type="ORF">PGQ11_004091</name>
</gene>
<keyword evidence="3 8" id="KW-0489">Methyltransferase</keyword>
<protein>
    <recommendedName>
        <fullName evidence="2">DNA (cytosine-5-)-methyltransferase</fullName>
        <ecNumber evidence="2">2.1.1.37</ecNumber>
    </recommendedName>
</protein>
<keyword evidence="5 8" id="KW-0949">S-adenosyl-L-methionine</keyword>
<reference evidence="11 12" key="1">
    <citation type="journal article" date="2024" name="IMA Fungus">
        <title>Apiospora arundinis, a panoply of carbohydrate-active enzymes and secondary metabolites.</title>
        <authorList>
            <person name="Sorensen T."/>
            <person name="Petersen C."/>
            <person name="Muurmann A.T."/>
            <person name="Christiansen J.V."/>
            <person name="Brundto M.L."/>
            <person name="Overgaard C.K."/>
            <person name="Boysen A.T."/>
            <person name="Wollenberg R.D."/>
            <person name="Larsen T.O."/>
            <person name="Sorensen J.L."/>
            <person name="Nielsen K.L."/>
            <person name="Sondergaard T.E."/>
        </authorList>
    </citation>
    <scope>NUCLEOTIDE SEQUENCE [LARGE SCALE GENOMIC DNA]</scope>
    <source>
        <strain evidence="11 12">AAU 773</strain>
    </source>
</reference>
<evidence type="ECO:0000256" key="1">
    <source>
        <dbReference type="ARBA" id="ARBA00004123"/>
    </source>
</evidence>
<feature type="compositionally biased region" description="Polar residues" evidence="9">
    <location>
        <begin position="1276"/>
        <end position="1288"/>
    </location>
</feature>
<dbReference type="PANTHER" id="PTHR10629">
    <property type="entry name" value="CYTOSINE-SPECIFIC METHYLTRANSFERASE"/>
    <property type="match status" value="1"/>
</dbReference>
<comment type="similarity">
    <text evidence="8">Belongs to the class I-like SAM-binding methyltransferase superfamily. C5-methyltransferase family.</text>
</comment>
<evidence type="ECO:0000256" key="8">
    <source>
        <dbReference type="PROSITE-ProRule" id="PRU01016"/>
    </source>
</evidence>
<sequence length="1323" mass="149633">MPPPLDDQVSLSSRQIMRDNIHVPGPDYGVIQTDVQWDDHWTEKWAEGISEGMGFGLGDLRDNTPVEETILDQEHDYSTWFKSTITSDLRFGQMSPVPWPKSIDGDEYGDGESRSCSDQATSVPDLGPLSRNFVVKLPSSTLTNPKSQYQGFVPPAPKRKEWQAVDALLEVSAEAEVEAESDYVELELSDFTIYVNSSHYPLELRPLQHLCTRSASDTFYFDGVLSATSPVSGTTMRFYVERIPFRELPIEAYDEEDDTVRSIWIRSDRNKNKELYYKLGTPSREYERFHTPFLWVADLAHHVITYCAYLHSKGRKAMLEDFQSRFKIFLCRKHKESEVFQTWAAAHGSDDFRTAVVANVDFIWKEAVGAGDERPGTPIHHFWKEVSGTFYKPNLSPAAQTLVEDDEGEEGIYDEPTKPTEYTKKPRGKEASVAKTIVTPYMYEVFKDMPFGDVLEPTGLAPKVQDLQTAMIKGTSQFWEDGKGRFSEGSTPCAKSDIKGLARSIRPGDVISTHPDGVETDTKWKIEKSDHPGQDYNWYGVVQKAHESKRTISFDVIWLYHPRDTPCGAMKYPYGNELFLSDLCNCEGLGKVDAKDIIAKHDIKWFGTPADSGLFVRQTYLADEKRWVSLKETHMHCQHNKKETQPYLAYRPGDTVLANVGHEYLQAFEVDATFEQDKQEMVRLRQLLRRKEVDGTAWESPPNELVYTDQLVEMKLDTVVRRCVVRIFRYHEQLDRLDEKIPAPYDRNGTGDTFFITHKKMSDEYGEARYTPLTDGDAPAMRQGFHPDHATKLPRLSGLDLFCGGGNFGRGLEDGDGIEMKWANDLAPLAIHTYMANAKHGCRHYLGSVDDLLHGAITGAKGAPQPGDVHFISGGSPCQGFSVLTNNKSTPQQRKNQSLIASFASFIDLYRPYYGLLENVASIVQPESKKEKCFFSQLVCAIVGLGYQVQILPLEAWSFGSAQGRIRLFLLFTAPGMRAPKSPYPSHSHPPGTQQRSFGKMSNGLPFGERYFGPTPFKYVSAQEAVHDLPGIYDGLPDYCVGWPDHRIFGFTANLREQLQLVPTRPWGMNYRRLFFDCDGQPIRGKRQDIDREVFRSKTGKSELRTGSASQGWGRVYPNRLFPTVTTKCALTDSKIGRINHWDETRPLSIMEIRRAQGFLDHEVVLGKPNRQWHIVGNSVDRHVALALGLAIREAWFGTLWDDDGKKQKEQKQPQPQQPLHESSLGDINQRLLSVETDGFSTPDEIELVSYEGTDLAADLTTESSDEDKVFRDTPRGTNDITPATSVDGNDDVGISRDRGQKRSNPFLVEFMSKKLRENADSR</sequence>
<dbReference type="Gene3D" id="3.90.120.10">
    <property type="entry name" value="DNA Methylase, subunit A, domain 2"/>
    <property type="match status" value="1"/>
</dbReference>
<dbReference type="Gene3D" id="2.30.30.490">
    <property type="match status" value="2"/>
</dbReference>
<dbReference type="Pfam" id="PF00145">
    <property type="entry name" value="DNA_methylase"/>
    <property type="match status" value="1"/>
</dbReference>
<organism evidence="11 12">
    <name type="scientific">Apiospora arundinis</name>
    <dbReference type="NCBI Taxonomy" id="335852"/>
    <lineage>
        <taxon>Eukaryota</taxon>
        <taxon>Fungi</taxon>
        <taxon>Dikarya</taxon>
        <taxon>Ascomycota</taxon>
        <taxon>Pezizomycotina</taxon>
        <taxon>Sordariomycetes</taxon>
        <taxon>Xylariomycetidae</taxon>
        <taxon>Amphisphaeriales</taxon>
        <taxon>Apiosporaceae</taxon>
        <taxon>Apiospora</taxon>
    </lineage>
</organism>
<evidence type="ECO:0000256" key="6">
    <source>
        <dbReference type="ARBA" id="ARBA00023125"/>
    </source>
</evidence>
<dbReference type="EMBL" id="JAPCWZ010000003">
    <property type="protein sequence ID" value="KAK8873577.1"/>
    <property type="molecule type" value="Genomic_DNA"/>
</dbReference>
<dbReference type="SUPFAM" id="SSF53335">
    <property type="entry name" value="S-adenosyl-L-methionine-dependent methyltransferases"/>
    <property type="match status" value="1"/>
</dbReference>
<evidence type="ECO:0000313" key="11">
    <source>
        <dbReference type="EMBL" id="KAK8873577.1"/>
    </source>
</evidence>
<evidence type="ECO:0000256" key="7">
    <source>
        <dbReference type="ARBA" id="ARBA00023242"/>
    </source>
</evidence>
<keyword evidence="4 8" id="KW-0808">Transferase</keyword>
<dbReference type="InterPro" id="IPR029063">
    <property type="entry name" value="SAM-dependent_MTases_sf"/>
</dbReference>
<dbReference type="Proteomes" id="UP001390339">
    <property type="component" value="Unassembled WGS sequence"/>
</dbReference>
<dbReference type="InterPro" id="IPR001025">
    <property type="entry name" value="BAH_dom"/>
</dbReference>
<dbReference type="GO" id="GO:0008168">
    <property type="term" value="F:methyltransferase activity"/>
    <property type="evidence" value="ECO:0007669"/>
    <property type="project" value="UniProtKB-KW"/>
</dbReference>
<comment type="caution">
    <text evidence="11">The sequence shown here is derived from an EMBL/GenBank/DDBJ whole genome shotgun (WGS) entry which is preliminary data.</text>
</comment>
<proteinExistence type="inferred from homology"/>
<feature type="region of interest" description="Disordered" evidence="9">
    <location>
        <begin position="404"/>
        <end position="429"/>
    </location>
</feature>
<comment type="subcellular location">
    <subcellularLocation>
        <location evidence="1">Nucleus</location>
    </subcellularLocation>
</comment>
<keyword evidence="12" id="KW-1185">Reference proteome</keyword>
<evidence type="ECO:0000256" key="9">
    <source>
        <dbReference type="SAM" id="MobiDB-lite"/>
    </source>
</evidence>